<reference evidence="2 3" key="1">
    <citation type="submission" date="2018-09" db="EMBL/GenBank/DDBJ databases">
        <title>Whole genome based analysis of evolution and adaptive divergence in Indian and Brazilian strains of Azospirillum brasilense.</title>
        <authorList>
            <person name="Singh C."/>
            <person name="Tripathi A.K."/>
        </authorList>
    </citation>
    <scope>NUCLEOTIDE SEQUENCE [LARGE SCALE GENOMIC DNA]</scope>
    <source>
        <strain evidence="2 3">MTCC4035</strain>
        <plasmid evidence="2 3">p7</plasmid>
    </source>
</reference>
<dbReference type="Gene3D" id="1.10.260.40">
    <property type="entry name" value="lambda repressor-like DNA-binding domains"/>
    <property type="match status" value="1"/>
</dbReference>
<dbReference type="EMBL" id="CP032328">
    <property type="protein sequence ID" value="QCO00546.1"/>
    <property type="molecule type" value="Genomic_DNA"/>
</dbReference>
<protein>
    <submittedName>
        <fullName evidence="2">XRE family transcriptional regulator</fullName>
    </submittedName>
</protein>
<dbReference type="KEGG" id="aare:D3093_35480"/>
<proteinExistence type="predicted"/>
<name>A0A4D8PYJ4_9PROT</name>
<dbReference type="SUPFAM" id="SSF47413">
    <property type="entry name" value="lambda repressor-like DNA-binding domains"/>
    <property type="match status" value="1"/>
</dbReference>
<feature type="domain" description="HTH cro/C1-type" evidence="1">
    <location>
        <begin position="9"/>
        <end position="61"/>
    </location>
</feature>
<dbReference type="CDD" id="cd00093">
    <property type="entry name" value="HTH_XRE"/>
    <property type="match status" value="1"/>
</dbReference>
<dbReference type="Pfam" id="PF01381">
    <property type="entry name" value="HTH_3"/>
    <property type="match status" value="1"/>
</dbReference>
<dbReference type="RefSeq" id="WP_137119241.1">
    <property type="nucleotide sequence ID" value="NZ_CP032328.1"/>
</dbReference>
<accession>A0A4D8PYJ4</accession>
<dbReference type="GO" id="GO:0003677">
    <property type="term" value="F:DNA binding"/>
    <property type="evidence" value="ECO:0007669"/>
    <property type="project" value="InterPro"/>
</dbReference>
<dbReference type="Proteomes" id="UP000298595">
    <property type="component" value="Plasmid p7"/>
</dbReference>
<evidence type="ECO:0000313" key="2">
    <source>
        <dbReference type="EMBL" id="QCO00546.1"/>
    </source>
</evidence>
<gene>
    <name evidence="2" type="ORF">D3093_35480</name>
</gene>
<sequence length="93" mass="9850">MEMTPPQCRAARALIDWSQAQLSEAANVGLSTVKSFESGNTRPMKNNLLAMQHALEAAGIIFIPENGEGPGVRLRKQVADGGVAEKLEGSASE</sequence>
<evidence type="ECO:0000259" key="1">
    <source>
        <dbReference type="PROSITE" id="PS50943"/>
    </source>
</evidence>
<dbReference type="InterPro" id="IPR001387">
    <property type="entry name" value="Cro/C1-type_HTH"/>
</dbReference>
<organism evidence="2 3">
    <name type="scientific">Azospirillum argentinense</name>
    <dbReference type="NCBI Taxonomy" id="2970906"/>
    <lineage>
        <taxon>Bacteria</taxon>
        <taxon>Pseudomonadati</taxon>
        <taxon>Pseudomonadota</taxon>
        <taxon>Alphaproteobacteria</taxon>
        <taxon>Rhodospirillales</taxon>
        <taxon>Azospirillaceae</taxon>
        <taxon>Azospirillum</taxon>
    </lineage>
</organism>
<geneLocation type="plasmid" evidence="2 3">
    <name>p7</name>
</geneLocation>
<dbReference type="AlphaFoldDB" id="A0A4D8PYJ4"/>
<dbReference type="InterPro" id="IPR010982">
    <property type="entry name" value="Lambda_DNA-bd_dom_sf"/>
</dbReference>
<evidence type="ECO:0000313" key="3">
    <source>
        <dbReference type="Proteomes" id="UP000298595"/>
    </source>
</evidence>
<dbReference type="PROSITE" id="PS50943">
    <property type="entry name" value="HTH_CROC1"/>
    <property type="match status" value="1"/>
</dbReference>
<keyword evidence="2" id="KW-0614">Plasmid</keyword>